<reference evidence="1" key="1">
    <citation type="submission" date="2023-08" db="EMBL/GenBank/DDBJ databases">
        <authorList>
            <person name="Audoor S."/>
            <person name="Bilcke G."/>
        </authorList>
    </citation>
    <scope>NUCLEOTIDE SEQUENCE</scope>
</reference>
<dbReference type="InterPro" id="IPR009050">
    <property type="entry name" value="Globin-like_sf"/>
</dbReference>
<dbReference type="InterPro" id="IPR012292">
    <property type="entry name" value="Globin/Proto"/>
</dbReference>
<name>A0AAD2GEH2_9STRA</name>
<dbReference type="Gene3D" id="1.10.490.10">
    <property type="entry name" value="Globins"/>
    <property type="match status" value="1"/>
</dbReference>
<dbReference type="SUPFAM" id="SSF46458">
    <property type="entry name" value="Globin-like"/>
    <property type="match status" value="1"/>
</dbReference>
<proteinExistence type="predicted"/>
<protein>
    <submittedName>
        <fullName evidence="1">Uncharacterized protein</fullName>
    </submittedName>
</protein>
<dbReference type="Proteomes" id="UP001295423">
    <property type="component" value="Unassembled WGS sequence"/>
</dbReference>
<organism evidence="1 2">
    <name type="scientific">Cylindrotheca closterium</name>
    <dbReference type="NCBI Taxonomy" id="2856"/>
    <lineage>
        <taxon>Eukaryota</taxon>
        <taxon>Sar</taxon>
        <taxon>Stramenopiles</taxon>
        <taxon>Ochrophyta</taxon>
        <taxon>Bacillariophyta</taxon>
        <taxon>Bacillariophyceae</taxon>
        <taxon>Bacillariophycidae</taxon>
        <taxon>Bacillariales</taxon>
        <taxon>Bacillariaceae</taxon>
        <taxon>Cylindrotheca</taxon>
    </lineage>
</organism>
<evidence type="ECO:0000313" key="1">
    <source>
        <dbReference type="EMBL" id="CAJ1970353.1"/>
    </source>
</evidence>
<sequence length="255" mass="28699">MHNESETPLAALIEQIGGESQFNFLIRTFSESVLQDNELEVAFKGMNDAEALTDHMANLIKRVFGYKCKSSMTNSTIRGQIILRNYALFDLELRRSHLRKLQLHFEAAMRDSMVEGDVFEHCRDRFHDLCKIFDSRSRGLQKSSPSIMSINDPASIMIRAASDERLKGGLNDPARKKMVRPVSNDRFKGLLQQRSSSSTSILNDPAKIMMGRTASNELLKGLQRTSPSSRSTLDDRAKLLMARAASNRHLLPNAA</sequence>
<dbReference type="GO" id="GO:0020037">
    <property type="term" value="F:heme binding"/>
    <property type="evidence" value="ECO:0007669"/>
    <property type="project" value="InterPro"/>
</dbReference>
<evidence type="ECO:0000313" key="2">
    <source>
        <dbReference type="Proteomes" id="UP001295423"/>
    </source>
</evidence>
<dbReference type="GO" id="GO:0019825">
    <property type="term" value="F:oxygen binding"/>
    <property type="evidence" value="ECO:0007669"/>
    <property type="project" value="InterPro"/>
</dbReference>
<gene>
    <name evidence="1" type="ORF">CYCCA115_LOCUS24372</name>
</gene>
<dbReference type="EMBL" id="CAKOGP040002502">
    <property type="protein sequence ID" value="CAJ1970353.1"/>
    <property type="molecule type" value="Genomic_DNA"/>
</dbReference>
<keyword evidence="2" id="KW-1185">Reference proteome</keyword>
<comment type="caution">
    <text evidence="1">The sequence shown here is derived from an EMBL/GenBank/DDBJ whole genome shotgun (WGS) entry which is preliminary data.</text>
</comment>
<dbReference type="AlphaFoldDB" id="A0AAD2GEH2"/>
<accession>A0AAD2GEH2</accession>